<keyword evidence="5 8" id="KW-1133">Transmembrane helix</keyword>
<dbReference type="GO" id="GO:0005886">
    <property type="term" value="C:plasma membrane"/>
    <property type="evidence" value="ECO:0007669"/>
    <property type="project" value="UniProtKB-SubCell"/>
</dbReference>
<evidence type="ECO:0000313" key="10">
    <source>
        <dbReference type="Proteomes" id="UP000199529"/>
    </source>
</evidence>
<dbReference type="EMBL" id="FNOK01000002">
    <property type="protein sequence ID" value="SDW31356.1"/>
    <property type="molecule type" value="Genomic_DNA"/>
</dbReference>
<feature type="transmembrane region" description="Helical" evidence="8">
    <location>
        <begin position="332"/>
        <end position="349"/>
    </location>
</feature>
<organism evidence="9 10">
    <name type="scientific">Saccharopolyspora shandongensis</name>
    <dbReference type="NCBI Taxonomy" id="418495"/>
    <lineage>
        <taxon>Bacteria</taxon>
        <taxon>Bacillati</taxon>
        <taxon>Actinomycetota</taxon>
        <taxon>Actinomycetes</taxon>
        <taxon>Pseudonocardiales</taxon>
        <taxon>Pseudonocardiaceae</taxon>
        <taxon>Saccharopolyspora</taxon>
    </lineage>
</organism>
<feature type="transmembrane region" description="Helical" evidence="8">
    <location>
        <begin position="281"/>
        <end position="302"/>
    </location>
</feature>
<keyword evidence="9" id="KW-0328">Glycosyltransferase</keyword>
<keyword evidence="2" id="KW-1003">Cell membrane</keyword>
<dbReference type="GO" id="GO:0016758">
    <property type="term" value="F:hexosyltransferase activity"/>
    <property type="evidence" value="ECO:0007669"/>
    <property type="project" value="InterPro"/>
</dbReference>
<feature type="transmembrane region" description="Helical" evidence="8">
    <location>
        <begin position="102"/>
        <end position="126"/>
    </location>
</feature>
<keyword evidence="3 9" id="KW-0808">Transferase</keyword>
<evidence type="ECO:0000256" key="8">
    <source>
        <dbReference type="SAM" id="Phobius"/>
    </source>
</evidence>
<dbReference type="OrthoDB" id="9774600at2"/>
<evidence type="ECO:0000256" key="3">
    <source>
        <dbReference type="ARBA" id="ARBA00022679"/>
    </source>
</evidence>
<comment type="similarity">
    <text evidence="7">Belongs to the glycosyltransferase 87 family.</text>
</comment>
<accession>A0A1H2SI72</accession>
<evidence type="ECO:0000256" key="4">
    <source>
        <dbReference type="ARBA" id="ARBA00022692"/>
    </source>
</evidence>
<evidence type="ECO:0000313" key="9">
    <source>
        <dbReference type="EMBL" id="SDW31356.1"/>
    </source>
</evidence>
<evidence type="ECO:0000256" key="2">
    <source>
        <dbReference type="ARBA" id="ARBA00022475"/>
    </source>
</evidence>
<dbReference type="Pfam" id="PF09594">
    <property type="entry name" value="GT87"/>
    <property type="match status" value="1"/>
</dbReference>
<feature type="transmembrane region" description="Helical" evidence="8">
    <location>
        <begin position="214"/>
        <end position="234"/>
    </location>
</feature>
<dbReference type="InterPro" id="IPR018584">
    <property type="entry name" value="GT87"/>
</dbReference>
<keyword evidence="4 8" id="KW-0812">Transmembrane</keyword>
<keyword evidence="10" id="KW-1185">Reference proteome</keyword>
<sequence>MPVHGTAGLPPLRERLRDHRSLLTVIAVAELVAVMVVSTVNTHDHIDGEVYRLGAKALLAGRDLYNGLPATESGLELPFIYPPFAAIVFAPLALIPKAGSTAVIMLVSHLALIATLYVVLSASTFLRAHRDKVLLVTAAALPLATISEPVLETITYAQINIVLMALVAIDCLWRTDGAKKLPYPRGLLIGLAAGIKLTPLVFLLLPLLRRDVRMIVVSLLTFLGTALLGFALTFDNARRFWLQEMLASSNVSFGPKFTGDASTYAGNQSLRSLLSKMSTQSLTVVFGLLALLALVLAVAGMVHAVRQRDLPTAVTINAIFGLLVSPISWSHHWVWAIPGLVLLIGAAYVRRNWGLLLATAMTAGFFMMGPHWKMPQGDGLELTWNFLQQLIGNAYVYFGLAFLLYNAVLWWRSRRTVIDPGEAAPETPRTAPVP</sequence>
<comment type="subcellular location">
    <subcellularLocation>
        <location evidence="1">Cell membrane</location>
        <topology evidence="1">Multi-pass membrane protein</topology>
    </subcellularLocation>
</comment>
<reference evidence="10" key="1">
    <citation type="submission" date="2016-10" db="EMBL/GenBank/DDBJ databases">
        <authorList>
            <person name="Varghese N."/>
            <person name="Submissions S."/>
        </authorList>
    </citation>
    <scope>NUCLEOTIDE SEQUENCE [LARGE SCALE GENOMIC DNA]</scope>
    <source>
        <strain evidence="10">CGMCC 4.3530</strain>
    </source>
</reference>
<feature type="transmembrane region" description="Helical" evidence="8">
    <location>
        <begin position="157"/>
        <end position="175"/>
    </location>
</feature>
<dbReference type="Proteomes" id="UP000199529">
    <property type="component" value="Unassembled WGS sequence"/>
</dbReference>
<feature type="transmembrane region" description="Helical" evidence="8">
    <location>
        <begin position="356"/>
        <end position="374"/>
    </location>
</feature>
<dbReference type="RefSeq" id="WP_093260909.1">
    <property type="nucleotide sequence ID" value="NZ_FNOK01000002.1"/>
</dbReference>
<dbReference type="AlphaFoldDB" id="A0A1H2SI72"/>
<gene>
    <name evidence="9" type="ORF">SAMN05216215_1002227</name>
</gene>
<name>A0A1H2SI72_9PSEU</name>
<evidence type="ECO:0000256" key="1">
    <source>
        <dbReference type="ARBA" id="ARBA00004651"/>
    </source>
</evidence>
<feature type="transmembrane region" description="Helical" evidence="8">
    <location>
        <begin position="21"/>
        <end position="40"/>
    </location>
</feature>
<evidence type="ECO:0000256" key="6">
    <source>
        <dbReference type="ARBA" id="ARBA00023136"/>
    </source>
</evidence>
<feature type="transmembrane region" description="Helical" evidence="8">
    <location>
        <begin position="187"/>
        <end position="208"/>
    </location>
</feature>
<evidence type="ECO:0000256" key="7">
    <source>
        <dbReference type="ARBA" id="ARBA00024033"/>
    </source>
</evidence>
<proteinExistence type="inferred from homology"/>
<dbReference type="STRING" id="418495.SAMN05216215_1002227"/>
<protein>
    <submittedName>
        <fullName evidence="9">Alpha-1,2-mannosyltransferase</fullName>
    </submittedName>
</protein>
<evidence type="ECO:0000256" key="5">
    <source>
        <dbReference type="ARBA" id="ARBA00022989"/>
    </source>
</evidence>
<feature type="transmembrane region" description="Helical" evidence="8">
    <location>
        <begin position="394"/>
        <end position="411"/>
    </location>
</feature>
<keyword evidence="6 8" id="KW-0472">Membrane</keyword>